<evidence type="ECO:0008006" key="5">
    <source>
        <dbReference type="Google" id="ProtNLM"/>
    </source>
</evidence>
<dbReference type="InterPro" id="IPR010273">
    <property type="entry name" value="DUF881"/>
</dbReference>
<protein>
    <recommendedName>
        <fullName evidence="5">DUF881 domain-containing protein</fullName>
    </recommendedName>
</protein>
<dbReference type="RefSeq" id="WP_229776228.1">
    <property type="nucleotide sequence ID" value="NZ_BMOY01000003.1"/>
</dbReference>
<dbReference type="Pfam" id="PF05949">
    <property type="entry name" value="DUF881"/>
    <property type="match status" value="1"/>
</dbReference>
<gene>
    <name evidence="3" type="ORF">GCM10010885_03550</name>
</gene>
<feature type="coiled-coil region" evidence="2">
    <location>
        <begin position="45"/>
        <end position="72"/>
    </location>
</feature>
<dbReference type="PANTHER" id="PTHR37313">
    <property type="entry name" value="UPF0749 PROTEIN RV1825"/>
    <property type="match status" value="1"/>
</dbReference>
<proteinExistence type="inferred from homology"/>
<comment type="similarity">
    <text evidence="1">Belongs to the UPF0749 family.</text>
</comment>
<evidence type="ECO:0000256" key="1">
    <source>
        <dbReference type="ARBA" id="ARBA00009108"/>
    </source>
</evidence>
<evidence type="ECO:0000313" key="3">
    <source>
        <dbReference type="EMBL" id="GGI97267.1"/>
    </source>
</evidence>
<sequence length="246" mass="26412">MQRRTFMWSLTGISSLLGFMLTLQLTSRPPSATTISSYIDLRTQVEEQLAEHRTLLQDIAKLNAQLAQFKASEGNQQAMRAALMRDAATVAAEAGLTPVTGPGIVIRIQDDPKLPFDPQFAGQFSKVADQEISQIVNDLFSNGAKAISINDQRLVTTSSIRLVTGLGGGTTLQVNGYPVAMPYVIKAVGDIEQMRAVLTVDNVVPLLNLMQEDCLITSHPGAHGVTVPGYNGPLPGTWAKEVAANP</sequence>
<dbReference type="AlphaFoldDB" id="A0A917NF64"/>
<keyword evidence="2" id="KW-0175">Coiled coil</keyword>
<evidence type="ECO:0000256" key="2">
    <source>
        <dbReference type="SAM" id="Coils"/>
    </source>
</evidence>
<organism evidence="3 4">
    <name type="scientific">Alicyclobacillus cellulosilyticus</name>
    <dbReference type="NCBI Taxonomy" id="1003997"/>
    <lineage>
        <taxon>Bacteria</taxon>
        <taxon>Bacillati</taxon>
        <taxon>Bacillota</taxon>
        <taxon>Bacilli</taxon>
        <taxon>Bacillales</taxon>
        <taxon>Alicyclobacillaceae</taxon>
        <taxon>Alicyclobacillus</taxon>
    </lineage>
</organism>
<comment type="caution">
    <text evidence="3">The sequence shown here is derived from an EMBL/GenBank/DDBJ whole genome shotgun (WGS) entry which is preliminary data.</text>
</comment>
<dbReference type="PANTHER" id="PTHR37313:SF2">
    <property type="entry name" value="UPF0749 PROTEIN YLXX"/>
    <property type="match status" value="1"/>
</dbReference>
<name>A0A917NF64_9BACL</name>
<keyword evidence="4" id="KW-1185">Reference proteome</keyword>
<dbReference type="EMBL" id="BMOY01000003">
    <property type="protein sequence ID" value="GGI97267.1"/>
    <property type="molecule type" value="Genomic_DNA"/>
</dbReference>
<accession>A0A917NF64</accession>
<reference evidence="3" key="1">
    <citation type="journal article" date="2014" name="Int. J. Syst. Evol. Microbiol.">
        <title>Complete genome sequence of Corynebacterium casei LMG S-19264T (=DSM 44701T), isolated from a smear-ripened cheese.</title>
        <authorList>
            <consortium name="US DOE Joint Genome Institute (JGI-PGF)"/>
            <person name="Walter F."/>
            <person name="Albersmeier A."/>
            <person name="Kalinowski J."/>
            <person name="Ruckert C."/>
        </authorList>
    </citation>
    <scope>NUCLEOTIDE SEQUENCE</scope>
    <source>
        <strain evidence="3">JCM 18487</strain>
    </source>
</reference>
<evidence type="ECO:0000313" key="4">
    <source>
        <dbReference type="Proteomes" id="UP000637695"/>
    </source>
</evidence>
<reference evidence="3" key="2">
    <citation type="submission" date="2020-09" db="EMBL/GenBank/DDBJ databases">
        <authorList>
            <person name="Sun Q."/>
            <person name="Ohkuma M."/>
        </authorList>
    </citation>
    <scope>NUCLEOTIDE SEQUENCE</scope>
    <source>
        <strain evidence="3">JCM 18487</strain>
    </source>
</reference>
<dbReference type="Gene3D" id="3.30.70.1880">
    <property type="entry name" value="Protein of unknown function DUF881"/>
    <property type="match status" value="1"/>
</dbReference>
<dbReference type="Proteomes" id="UP000637695">
    <property type="component" value="Unassembled WGS sequence"/>
</dbReference>